<name>A0A068Z568_9GAMM</name>
<dbReference type="AlphaFoldDB" id="A0A068Z568"/>
<dbReference type="GO" id="GO:0007155">
    <property type="term" value="P:cell adhesion"/>
    <property type="evidence" value="ECO:0007669"/>
    <property type="project" value="InterPro"/>
</dbReference>
<dbReference type="STRING" id="138074.SYMBAF_20222"/>
<sequence length="347" mass="37116">MSSLSKYKHLGLATGLLVTLGAVSQNSYALSCKQSGNIRQDIVLDKPIKVSTANTKPGTLLWRSQTYTSTFQCVDDRNHPQGEDAFLHWDPEARMGKIHNSLEVGVTYNSVDIKPVKGLKQSVGPGTACNRDSQGKCQPPAQSLSVTVSYAVYIKATGNPPPPGGKIEDNNAYSVFQVDGVLGLNTKPNSNFNAYISGLGNIQFISCNPTITVMANGGASVDFGAIPQLKAVVGKIEKQMPFSIAANMSGPESGQDCQGETLQASFSSTYPVQDNSVILPTRDSGFGIYISQEETPETPIMMNTPVDLGLIDGTRVEKNFIASLQWLSNDPKVGPFTASANIDVTFK</sequence>
<gene>
    <name evidence="2" type="ORF">SYMBAF_08830</name>
</gene>
<evidence type="ECO:0000259" key="1">
    <source>
        <dbReference type="Pfam" id="PF00419"/>
    </source>
</evidence>
<dbReference type="EMBL" id="CP050855">
    <property type="protein sequence ID" value="QLH63010.1"/>
    <property type="molecule type" value="Genomic_DNA"/>
</dbReference>
<organism evidence="2 3">
    <name type="scientific">Serratia symbiotica</name>
    <dbReference type="NCBI Taxonomy" id="138074"/>
    <lineage>
        <taxon>Bacteria</taxon>
        <taxon>Pseudomonadati</taxon>
        <taxon>Pseudomonadota</taxon>
        <taxon>Gammaproteobacteria</taxon>
        <taxon>Enterobacterales</taxon>
        <taxon>Yersiniaceae</taxon>
        <taxon>Serratia</taxon>
    </lineage>
</organism>
<evidence type="ECO:0000313" key="2">
    <source>
        <dbReference type="EMBL" id="QLH63010.1"/>
    </source>
</evidence>
<dbReference type="Gene3D" id="2.60.40.1090">
    <property type="entry name" value="Fimbrial-type adhesion domain"/>
    <property type="match status" value="1"/>
</dbReference>
<dbReference type="Pfam" id="PF00419">
    <property type="entry name" value="Fimbrial"/>
    <property type="match status" value="1"/>
</dbReference>
<dbReference type="Proteomes" id="UP000042738">
    <property type="component" value="Chromosome"/>
</dbReference>
<dbReference type="GO" id="GO:0009289">
    <property type="term" value="C:pilus"/>
    <property type="evidence" value="ECO:0007669"/>
    <property type="project" value="InterPro"/>
</dbReference>
<evidence type="ECO:0000313" key="3">
    <source>
        <dbReference type="Proteomes" id="UP000042738"/>
    </source>
</evidence>
<reference evidence="2 3" key="1">
    <citation type="journal article" date="2014" name="Genome Announc.">
        <title>Whole-Genome Sequence of Serratia symbiotica Strain CWBI-2.3T, a Free-Living Symbiont of the Black Bean Aphid Aphis fabae.</title>
        <authorList>
            <person name="Foray V."/>
            <person name="Grigorescu A.S."/>
            <person name="Sabri A."/>
            <person name="Haubruge E."/>
            <person name="Lognay G."/>
            <person name="Francis F."/>
            <person name="Fauconnier M.L."/>
            <person name="Hance T."/>
            <person name="Thonart P."/>
        </authorList>
    </citation>
    <scope>NUCLEOTIDE SEQUENCE [LARGE SCALE GENOMIC DNA]</scope>
    <source>
        <strain evidence="2">CWBI-2.3</strain>
    </source>
</reference>
<dbReference type="SUPFAM" id="SSF49401">
    <property type="entry name" value="Bacterial adhesins"/>
    <property type="match status" value="1"/>
</dbReference>
<feature type="domain" description="Fimbrial-type adhesion" evidence="1">
    <location>
        <begin position="218"/>
        <end position="346"/>
    </location>
</feature>
<dbReference type="InterPro" id="IPR036937">
    <property type="entry name" value="Adhesion_dom_fimbrial_sf"/>
</dbReference>
<proteinExistence type="predicted"/>
<dbReference type="RefSeq" id="WP_040264984.1">
    <property type="nucleotide sequence ID" value="NZ_CP050855.1"/>
</dbReference>
<dbReference type="InterPro" id="IPR000259">
    <property type="entry name" value="Adhesion_dom_fimbrial"/>
</dbReference>
<dbReference type="GeneID" id="93736599"/>
<accession>A0A068Z568</accession>
<protein>
    <submittedName>
        <fullName evidence="2">Fimbrial protein</fullName>
    </submittedName>
</protein>
<dbReference type="InterPro" id="IPR008966">
    <property type="entry name" value="Adhesion_dom_sf"/>
</dbReference>